<keyword evidence="7" id="KW-0862">Zinc</keyword>
<feature type="region of interest" description="Disordered" evidence="8">
    <location>
        <begin position="268"/>
        <end position="295"/>
    </location>
</feature>
<evidence type="ECO:0000256" key="3">
    <source>
        <dbReference type="ARBA" id="ARBA00022602"/>
    </source>
</evidence>
<evidence type="ECO:0000256" key="7">
    <source>
        <dbReference type="ARBA" id="ARBA00022833"/>
    </source>
</evidence>
<comment type="similarity">
    <text evidence="2">Belongs to the protein prenyltransferase subunit beta family.</text>
</comment>
<dbReference type="GeneID" id="19319739"/>
<evidence type="ECO:0000259" key="9">
    <source>
        <dbReference type="Pfam" id="PF00432"/>
    </source>
</evidence>
<sequence>MDDSAPSGGGSGLERRRHVAFYLRHLSMLPQPYTSADSQRLTLAYFALSSLDLLGAIEGKISQADRAEYADWIYEQQCSAERGGGFRGGPGVGSAVPSLATLGPSASAAAAHAVDVDVEVEVDAGLPPVASSPRPSRVLERLGGGNLAMTYTALLSLAILRDDFARLDRAAILAHLSSCQQRDGSFAPSVGHREYDCRFLFCAFAVCWMLDDWSAIDVDRAIGFLRRSRCWDGSFGQSETQEGHGGSTYCAVAALALANRLDELDEVDESAAPPTASSSGSSAATDSTSTAGGGRRAELERWLLSRQQSGTGFNGRLEKPVDTCYSFWCGAALQILGQHHHIDAASDIGWILSAVSPVGGISKVPDDPPDLMHSYLSTAALSLHAHGEPAQSDEIESDDAAAVALRAGLRSSLQPLDPALNLSESSKAWLVQHLHRHR</sequence>
<name>A0A061H1X6_9BASI</name>
<dbReference type="AlphaFoldDB" id="A0A061H1X6"/>
<dbReference type="PANTHER" id="PTHR11774:SF4">
    <property type="entry name" value="GERANYLGERANYL TRANSFERASE TYPE-1 SUBUNIT BETA"/>
    <property type="match status" value="1"/>
</dbReference>
<evidence type="ECO:0000313" key="10">
    <source>
        <dbReference type="EMBL" id="EPQ26672.1"/>
    </source>
</evidence>
<evidence type="ECO:0000313" key="11">
    <source>
        <dbReference type="Proteomes" id="UP000053664"/>
    </source>
</evidence>
<dbReference type="InterPro" id="IPR008930">
    <property type="entry name" value="Terpenoid_cyclase/PrenylTrfase"/>
</dbReference>
<dbReference type="GO" id="GO:0046872">
    <property type="term" value="F:metal ion binding"/>
    <property type="evidence" value="ECO:0007669"/>
    <property type="project" value="UniProtKB-KW"/>
</dbReference>
<dbReference type="InterPro" id="IPR045089">
    <property type="entry name" value="PGGT1B-like"/>
</dbReference>
<dbReference type="OrthoDB" id="24893at2759"/>
<evidence type="ECO:0000256" key="2">
    <source>
        <dbReference type="ARBA" id="ARBA00010497"/>
    </source>
</evidence>
<feature type="domain" description="Prenyltransferase alpha-alpha toroid" evidence="9">
    <location>
        <begin position="13"/>
        <end position="422"/>
    </location>
</feature>
<dbReference type="InterPro" id="IPR001330">
    <property type="entry name" value="Prenyltrans"/>
</dbReference>
<protein>
    <recommendedName>
        <fullName evidence="9">Prenyltransferase alpha-alpha toroid domain-containing protein</fullName>
    </recommendedName>
</protein>
<evidence type="ECO:0000256" key="6">
    <source>
        <dbReference type="ARBA" id="ARBA00022737"/>
    </source>
</evidence>
<comment type="cofactor">
    <cofactor evidence="1">
        <name>Zn(2+)</name>
        <dbReference type="ChEBI" id="CHEBI:29105"/>
    </cofactor>
</comment>
<feature type="compositionally biased region" description="Low complexity" evidence="8">
    <location>
        <begin position="270"/>
        <end position="290"/>
    </location>
</feature>
<evidence type="ECO:0000256" key="5">
    <source>
        <dbReference type="ARBA" id="ARBA00022723"/>
    </source>
</evidence>
<keyword evidence="3" id="KW-0637">Prenyltransferase</keyword>
<dbReference type="Proteomes" id="UP000053664">
    <property type="component" value="Unassembled WGS sequence"/>
</dbReference>
<evidence type="ECO:0000256" key="4">
    <source>
        <dbReference type="ARBA" id="ARBA00022679"/>
    </source>
</evidence>
<dbReference type="EMBL" id="KE361643">
    <property type="protein sequence ID" value="EPQ26672.1"/>
    <property type="molecule type" value="Genomic_DNA"/>
</dbReference>
<dbReference type="Gene3D" id="1.50.10.20">
    <property type="match status" value="1"/>
</dbReference>
<evidence type="ECO:0000256" key="1">
    <source>
        <dbReference type="ARBA" id="ARBA00001947"/>
    </source>
</evidence>
<dbReference type="GO" id="GO:0004662">
    <property type="term" value="F:CAAX-protein geranylgeranyltransferase activity"/>
    <property type="evidence" value="ECO:0007669"/>
    <property type="project" value="TreeGrafter"/>
</dbReference>
<dbReference type="RefSeq" id="XP_007881379.1">
    <property type="nucleotide sequence ID" value="XM_007883188.1"/>
</dbReference>
<gene>
    <name evidence="10" type="ORF">PFL1_05652</name>
</gene>
<organism evidence="10 11">
    <name type="scientific">Pseudozyma flocculosa PF-1</name>
    <dbReference type="NCBI Taxonomy" id="1277687"/>
    <lineage>
        <taxon>Eukaryota</taxon>
        <taxon>Fungi</taxon>
        <taxon>Dikarya</taxon>
        <taxon>Basidiomycota</taxon>
        <taxon>Ustilaginomycotina</taxon>
        <taxon>Ustilaginomycetes</taxon>
        <taxon>Ustilaginales</taxon>
        <taxon>Ustilaginaceae</taxon>
        <taxon>Pseudozyma</taxon>
    </lineage>
</organism>
<dbReference type="eggNOG" id="KOG0367">
    <property type="taxonomic scope" value="Eukaryota"/>
</dbReference>
<keyword evidence="4" id="KW-0808">Transferase</keyword>
<dbReference type="HOGENOM" id="CLU_028946_2_2_1"/>
<evidence type="ECO:0000256" key="8">
    <source>
        <dbReference type="SAM" id="MobiDB-lite"/>
    </source>
</evidence>
<accession>A0A061H1X6</accession>
<dbReference type="SUPFAM" id="SSF48239">
    <property type="entry name" value="Terpenoid cyclases/Protein prenyltransferases"/>
    <property type="match status" value="1"/>
</dbReference>
<dbReference type="Pfam" id="PF00432">
    <property type="entry name" value="Prenyltrans"/>
    <property type="match status" value="1"/>
</dbReference>
<dbReference type="GO" id="GO:0005953">
    <property type="term" value="C:CAAX-protein geranylgeranyltransferase complex"/>
    <property type="evidence" value="ECO:0007669"/>
    <property type="project" value="TreeGrafter"/>
</dbReference>
<keyword evidence="6" id="KW-0677">Repeat</keyword>
<dbReference type="PANTHER" id="PTHR11774">
    <property type="entry name" value="GERANYLGERANYL TRANSFERASE TYPE BETA SUBUNIT"/>
    <property type="match status" value="1"/>
</dbReference>
<dbReference type="KEGG" id="pfp:PFL1_05652"/>
<keyword evidence="5" id="KW-0479">Metal-binding</keyword>
<proteinExistence type="inferred from homology"/>
<reference evidence="10 11" key="1">
    <citation type="journal article" date="2013" name="Plant Cell">
        <title>The transition from a phytopathogenic smut ancestor to an anamorphic biocontrol agent deciphered by comparative whole-genome analysis.</title>
        <authorList>
            <person name="Lefebvre F."/>
            <person name="Joly D.L."/>
            <person name="Labbe C."/>
            <person name="Teichmann B."/>
            <person name="Linning R."/>
            <person name="Belzile F."/>
            <person name="Bakkeren G."/>
            <person name="Belanger R.R."/>
        </authorList>
    </citation>
    <scope>NUCLEOTIDE SEQUENCE [LARGE SCALE GENOMIC DNA]</scope>
    <source>
        <strain evidence="10 11">PF-1</strain>
    </source>
</reference>